<reference evidence="1 2" key="1">
    <citation type="submission" date="2019-02" db="EMBL/GenBank/DDBJ databases">
        <title>The Batch Genome Submission of Acinetobacter spp. strains.</title>
        <authorList>
            <person name="Qin J."/>
            <person name="Hu Y."/>
            <person name="Ye H."/>
            <person name="Wei L."/>
            <person name="Feng Y."/>
            <person name="Zong Z."/>
        </authorList>
    </citation>
    <scope>NUCLEOTIDE SEQUENCE [LARGE SCALE GENOMIC DNA]</scope>
    <source>
        <strain evidence="1 2">WCHAW060049</strain>
    </source>
</reference>
<dbReference type="PROSITE" id="PS51257">
    <property type="entry name" value="PROKAR_LIPOPROTEIN"/>
    <property type="match status" value="1"/>
</dbReference>
<dbReference type="EMBL" id="SGSQ01000017">
    <property type="protein sequence ID" value="RZG45486.1"/>
    <property type="molecule type" value="Genomic_DNA"/>
</dbReference>
<evidence type="ECO:0000313" key="1">
    <source>
        <dbReference type="EMBL" id="RZG45486.1"/>
    </source>
</evidence>
<evidence type="ECO:0000313" key="2">
    <source>
        <dbReference type="Proteomes" id="UP000293863"/>
    </source>
</evidence>
<dbReference type="RefSeq" id="WP_130168617.1">
    <property type="nucleotide sequence ID" value="NZ_SGSQ01000017.1"/>
</dbReference>
<keyword evidence="2" id="KW-1185">Reference proteome</keyword>
<organism evidence="1 2">
    <name type="scientific">Acinetobacter wuhouensis</name>
    <dbReference type="NCBI Taxonomy" id="1879050"/>
    <lineage>
        <taxon>Bacteria</taxon>
        <taxon>Pseudomonadati</taxon>
        <taxon>Pseudomonadota</taxon>
        <taxon>Gammaproteobacteria</taxon>
        <taxon>Moraxellales</taxon>
        <taxon>Moraxellaceae</taxon>
        <taxon>Acinetobacter</taxon>
    </lineage>
</organism>
<protein>
    <submittedName>
        <fullName evidence="1">Uncharacterized protein</fullName>
    </submittedName>
</protein>
<dbReference type="AlphaFoldDB" id="A0A4Q7AI73"/>
<accession>A0A4Q7AI73</accession>
<comment type="caution">
    <text evidence="1">The sequence shown here is derived from an EMBL/GenBank/DDBJ whole genome shotgun (WGS) entry which is preliminary data.</text>
</comment>
<sequence>MKKIILIVMGILALTGCGGGSDDSLSTQPSVDQPPSKIYAIDTFSGEFNMLSMLVYSALYVNDKEYKIDSKKNIYVKYGQKIVFKTEALRNIATVDGISTTLSPSLENFQYLIGENAEFDGENLQYSVSNYVGMKPLHLSWTYKRIDIAGKPIQSDLNNPMHTIKRSPNAEIFATMMGVGYPAPNNLFPEGAVCWQKQSAQNSQEYIEFYPPNIMRHVSENSEIIKTGQWGNVNWTTFKADLNEPDRANVQLIIDGKIYWGFYHPLNEIFTNNVEQMRCDYMNEQAFRAVMYTFDELHKYMLEEGDGSFDWEQFYLIDNDLNASLP</sequence>
<name>A0A4Q7AI73_9GAMM</name>
<dbReference type="Proteomes" id="UP000293863">
    <property type="component" value="Unassembled WGS sequence"/>
</dbReference>
<gene>
    <name evidence="1" type="ORF">EXU28_11630</name>
</gene>
<proteinExistence type="predicted"/>